<feature type="non-terminal residue" evidence="5">
    <location>
        <position position="300"/>
    </location>
</feature>
<name>A0A6B0Y2L3_9RHOB</name>
<dbReference type="PANTHER" id="PTHR36510">
    <property type="entry name" value="GLUTAMATE--CYSTEINE LIGASE 2-RELATED"/>
    <property type="match status" value="1"/>
</dbReference>
<evidence type="ECO:0000313" key="5">
    <source>
        <dbReference type="EMBL" id="MXY34958.1"/>
    </source>
</evidence>
<dbReference type="InterPro" id="IPR050141">
    <property type="entry name" value="GCL_type2/YbdK_subfam"/>
</dbReference>
<evidence type="ECO:0000256" key="3">
    <source>
        <dbReference type="ARBA" id="ARBA00022840"/>
    </source>
</evidence>
<protein>
    <submittedName>
        <fullName evidence="5">YbdK family carboxylate-amine ligase</fullName>
    </submittedName>
</protein>
<dbReference type="InterPro" id="IPR011793">
    <property type="entry name" value="YbdK"/>
</dbReference>
<keyword evidence="2" id="KW-0547">Nucleotide-binding</keyword>
<dbReference type="GO" id="GO:0042398">
    <property type="term" value="P:modified amino acid biosynthetic process"/>
    <property type="evidence" value="ECO:0007669"/>
    <property type="project" value="InterPro"/>
</dbReference>
<sequence length="300" mass="32766">MALLRRSLGRPRAGTAGVPTLGRDAGRWPLTSRAGRANGKPPLGGCTTGKHRAFPGEPASRAMPPPCGGGTCRRPRRARRKRGGEQVNEIETDAKTLQPDDDEFAITLGIEEEFFLVDPGTRDLIADPDVAIFEASEKASGAHKIVREFLRAQIESNTRVCSSVATLRQALRETRGTIIEAAEQHGAAVLAASTHPFASQTEQMTTPKKRYDNFASRFQENVRQFVVGGMHVHAGFGDADSRIRIMTVLRNYLPLLHALSTSSPFSQGRLTGFKSWRLTLMGGLPRTGIPGPLHSWDEYE</sequence>
<keyword evidence="1 5" id="KW-0436">Ligase</keyword>
<dbReference type="AlphaFoldDB" id="A0A6B0Y2L3"/>
<reference evidence="5" key="1">
    <citation type="submission" date="2019-09" db="EMBL/GenBank/DDBJ databases">
        <title>Characterisation of the sponge microbiome using genome-centric metagenomics.</title>
        <authorList>
            <person name="Engelberts J.P."/>
            <person name="Robbins S.J."/>
            <person name="De Goeij J.M."/>
            <person name="Aranda M."/>
            <person name="Bell S.C."/>
            <person name="Webster N.S."/>
        </authorList>
    </citation>
    <scope>NUCLEOTIDE SEQUENCE</scope>
    <source>
        <strain evidence="5">SB0664_bin_43</strain>
    </source>
</reference>
<evidence type="ECO:0000256" key="1">
    <source>
        <dbReference type="ARBA" id="ARBA00022598"/>
    </source>
</evidence>
<dbReference type="InterPro" id="IPR014746">
    <property type="entry name" value="Gln_synth/guanido_kin_cat_dom"/>
</dbReference>
<dbReference type="Gene3D" id="3.30.590.20">
    <property type="match status" value="1"/>
</dbReference>
<evidence type="ECO:0000256" key="4">
    <source>
        <dbReference type="SAM" id="MobiDB-lite"/>
    </source>
</evidence>
<dbReference type="PANTHER" id="PTHR36510:SF1">
    <property type="entry name" value="GLUTAMATE--CYSTEINE LIGASE 2-RELATED"/>
    <property type="match status" value="1"/>
</dbReference>
<dbReference type="GO" id="GO:0004357">
    <property type="term" value="F:glutamate-cysteine ligase activity"/>
    <property type="evidence" value="ECO:0007669"/>
    <property type="project" value="InterPro"/>
</dbReference>
<comment type="caution">
    <text evidence="5">The sequence shown here is derived from an EMBL/GenBank/DDBJ whole genome shotgun (WGS) entry which is preliminary data.</text>
</comment>
<feature type="region of interest" description="Disordered" evidence="4">
    <location>
        <begin position="1"/>
        <end position="87"/>
    </location>
</feature>
<dbReference type="InterPro" id="IPR006336">
    <property type="entry name" value="GCS2"/>
</dbReference>
<feature type="compositionally biased region" description="Basic residues" evidence="4">
    <location>
        <begin position="73"/>
        <end position="82"/>
    </location>
</feature>
<dbReference type="Pfam" id="PF04107">
    <property type="entry name" value="GCS2"/>
    <property type="match status" value="1"/>
</dbReference>
<dbReference type="EMBL" id="VXRY01000532">
    <property type="protein sequence ID" value="MXY34958.1"/>
    <property type="molecule type" value="Genomic_DNA"/>
</dbReference>
<proteinExistence type="predicted"/>
<gene>
    <name evidence="5" type="ORF">F4Y60_12925</name>
</gene>
<accession>A0A6B0Y2L3</accession>
<dbReference type="NCBIfam" id="TIGR02050">
    <property type="entry name" value="gshA_cyan_rel"/>
    <property type="match status" value="1"/>
</dbReference>
<organism evidence="5">
    <name type="scientific">Boseongicola sp. SB0664_bin_43</name>
    <dbReference type="NCBI Taxonomy" id="2604844"/>
    <lineage>
        <taxon>Bacteria</taxon>
        <taxon>Pseudomonadati</taxon>
        <taxon>Pseudomonadota</taxon>
        <taxon>Alphaproteobacteria</taxon>
        <taxon>Rhodobacterales</taxon>
        <taxon>Paracoccaceae</taxon>
        <taxon>Boseongicola</taxon>
    </lineage>
</organism>
<keyword evidence="3" id="KW-0067">ATP-binding</keyword>
<dbReference type="GO" id="GO:0005524">
    <property type="term" value="F:ATP binding"/>
    <property type="evidence" value="ECO:0007669"/>
    <property type="project" value="UniProtKB-KW"/>
</dbReference>
<dbReference type="SUPFAM" id="SSF55931">
    <property type="entry name" value="Glutamine synthetase/guanido kinase"/>
    <property type="match status" value="1"/>
</dbReference>
<evidence type="ECO:0000256" key="2">
    <source>
        <dbReference type="ARBA" id="ARBA00022741"/>
    </source>
</evidence>